<dbReference type="EnsemblBacteria" id="ABL78164">
    <property type="protein sequence ID" value="ABL78164"/>
    <property type="gene ID" value="Tpen_0762"/>
</dbReference>
<dbReference type="GO" id="GO:0045547">
    <property type="term" value="F:ditrans,polycis-polyprenyl diphosphate synthase [(2E,6E)-farnesyl diphosphate specific] activity"/>
    <property type="evidence" value="ECO:0007669"/>
    <property type="project" value="TreeGrafter"/>
</dbReference>
<feature type="binding site" evidence="4">
    <location>
        <position position="49"/>
    </location>
    <ligand>
        <name>substrate</name>
    </ligand>
</feature>
<feature type="binding site" evidence="4">
    <location>
        <position position="44"/>
    </location>
    <ligand>
        <name>Mg(2+)</name>
        <dbReference type="ChEBI" id="CHEBI:18420"/>
    </ligand>
</feature>
<comment type="function">
    <text evidence="4">Catalyzes the sequential condensation of isopentenyl diphosphate (IPP) with geranylgeranyl diphosphate (GGPP) to yield (2Z,6Z,10Z,14Z,18Z,22Z,26Z,30E,34E,38E)-undecaprenyl diphosphate (tritrans,heptacis-UPP). It is probably the precursor of glycosyl carrier lipids.</text>
</comment>
<dbReference type="GO" id="GO:0016094">
    <property type="term" value="P:polyprenol biosynthetic process"/>
    <property type="evidence" value="ECO:0007669"/>
    <property type="project" value="TreeGrafter"/>
</dbReference>
<dbReference type="Pfam" id="PF01255">
    <property type="entry name" value="Prenyltransf"/>
    <property type="match status" value="1"/>
</dbReference>
<feature type="binding site" evidence="4">
    <location>
        <begin position="45"/>
        <end position="48"/>
    </location>
    <ligand>
        <name>substrate</name>
    </ligand>
</feature>
<comment type="caution">
    <text evidence="4">Lacks conserved residue(s) required for the propagation of feature annotation.</text>
</comment>
<dbReference type="InterPro" id="IPR036424">
    <property type="entry name" value="UPP_synth-like_sf"/>
</dbReference>
<dbReference type="NCBIfam" id="TIGR00055">
    <property type="entry name" value="uppS"/>
    <property type="match status" value="1"/>
</dbReference>
<feature type="binding site" evidence="4">
    <location>
        <position position="217"/>
    </location>
    <ligand>
        <name>substrate</name>
    </ligand>
</feature>
<feature type="active site" evidence="4">
    <location>
        <position position="44"/>
    </location>
</feature>
<dbReference type="EC" id="2.5.1.89" evidence="4"/>
<keyword evidence="2 4" id="KW-0479">Metal-binding</keyword>
<dbReference type="SUPFAM" id="SSF64005">
    <property type="entry name" value="Undecaprenyl diphosphate synthase"/>
    <property type="match status" value="1"/>
</dbReference>
<dbReference type="EMBL" id="CP000505">
    <property type="protein sequence ID" value="ABL78164.1"/>
    <property type="molecule type" value="Genomic_DNA"/>
</dbReference>
<comment type="cofactor">
    <cofactor evidence="4">
        <name>Mg(2+)</name>
        <dbReference type="ChEBI" id="CHEBI:18420"/>
    </cofactor>
    <text evidence="4">Binds 2 magnesium ions per subunit.</text>
</comment>
<dbReference type="InterPro" id="IPR001441">
    <property type="entry name" value="UPP_synth-like"/>
</dbReference>
<dbReference type="GO" id="GO:0000287">
    <property type="term" value="F:magnesium ion binding"/>
    <property type="evidence" value="ECO:0007669"/>
    <property type="project" value="UniProtKB-UniRule"/>
</dbReference>
<keyword evidence="1 4" id="KW-0808">Transferase</keyword>
<dbReference type="PANTHER" id="PTHR10291">
    <property type="entry name" value="DEHYDRODOLICHYL DIPHOSPHATE SYNTHASE FAMILY MEMBER"/>
    <property type="match status" value="1"/>
</dbReference>
<dbReference type="Proteomes" id="UP000000641">
    <property type="component" value="Chromosome"/>
</dbReference>
<comment type="catalytic activity">
    <reaction evidence="4">
        <text>geranylgeranyl diphosphate + 7 isopentenyl diphosphate = tri-trans,hepta-cis-undecaprenyl diphosphate + 7 diphosphate</text>
        <dbReference type="Rhea" id="RHEA:27622"/>
        <dbReference type="ChEBI" id="CHEBI:33019"/>
        <dbReference type="ChEBI" id="CHEBI:57533"/>
        <dbReference type="ChEBI" id="CHEBI:60388"/>
        <dbReference type="ChEBI" id="CHEBI:128769"/>
        <dbReference type="EC" id="2.5.1.89"/>
    </reaction>
</comment>
<gene>
    <name evidence="4" type="primary">uppS</name>
    <name evidence="5" type="ordered locus">Tpen_0762</name>
</gene>
<evidence type="ECO:0000256" key="3">
    <source>
        <dbReference type="ARBA" id="ARBA00022842"/>
    </source>
</evidence>
<reference evidence="6" key="1">
    <citation type="journal article" date="2008" name="J. Bacteriol.">
        <title>Genome sequence of Thermofilum pendens reveals an exceptional loss of biosynthetic pathways without genome reduction.</title>
        <authorList>
            <person name="Anderson I."/>
            <person name="Rodriguez J."/>
            <person name="Susanti D."/>
            <person name="Porat I."/>
            <person name="Reich C."/>
            <person name="Ulrich L.E."/>
            <person name="Elkins J.G."/>
            <person name="Mavromatis K."/>
            <person name="Lykidis A."/>
            <person name="Kim E."/>
            <person name="Thompson L.S."/>
            <person name="Nolan M."/>
            <person name="Land M."/>
            <person name="Copeland A."/>
            <person name="Lapidus A."/>
            <person name="Lucas S."/>
            <person name="Detter C."/>
            <person name="Zhulin I.B."/>
            <person name="Olsen G.J."/>
            <person name="Whitman W."/>
            <person name="Mukhopadhyay B."/>
            <person name="Bristow J."/>
            <person name="Kyrpides N."/>
        </authorList>
    </citation>
    <scope>NUCLEOTIDE SEQUENCE [LARGE SCALE GENOMIC DNA]</scope>
    <source>
        <strain evidence="6">DSM 2475 / Hrk 5</strain>
    </source>
</reference>
<evidence type="ECO:0000256" key="2">
    <source>
        <dbReference type="ARBA" id="ARBA00022723"/>
    </source>
</evidence>
<dbReference type="HOGENOM" id="CLU_038505_2_0_2"/>
<dbReference type="PANTHER" id="PTHR10291:SF43">
    <property type="entry name" value="DEHYDRODOLICHYL DIPHOSPHATE SYNTHASE COMPLEX SUBUNIT DHDDS"/>
    <property type="match status" value="1"/>
</dbReference>
<comment type="subunit">
    <text evidence="4">Homodimer.</text>
</comment>
<feature type="active site" description="Proton acceptor" evidence="4">
    <location>
        <position position="92"/>
    </location>
</feature>
<feature type="binding site" evidence="4">
    <location>
        <begin position="223"/>
        <end position="225"/>
    </location>
    <ligand>
        <name>substrate</name>
    </ligand>
</feature>
<dbReference type="STRING" id="368408.Tpen_0762"/>
<feature type="binding site" evidence="4">
    <location>
        <position position="236"/>
    </location>
    <ligand>
        <name>Mg(2+)</name>
        <dbReference type="ChEBI" id="CHEBI:18420"/>
    </ligand>
</feature>
<dbReference type="AlphaFoldDB" id="A1RY84"/>
<organism evidence="5 6">
    <name type="scientific">Thermofilum pendens (strain DSM 2475 / Hrk 5)</name>
    <dbReference type="NCBI Taxonomy" id="368408"/>
    <lineage>
        <taxon>Archaea</taxon>
        <taxon>Thermoproteota</taxon>
        <taxon>Thermoprotei</taxon>
        <taxon>Thermofilales</taxon>
        <taxon>Thermofilaceae</taxon>
        <taxon>Thermofilum</taxon>
    </lineage>
</organism>
<evidence type="ECO:0000313" key="5">
    <source>
        <dbReference type="EMBL" id="ABL78164.1"/>
    </source>
</evidence>
<dbReference type="Gene3D" id="3.40.1180.10">
    <property type="entry name" value="Decaprenyl diphosphate synthase-like"/>
    <property type="match status" value="1"/>
</dbReference>
<keyword evidence="3 4" id="KW-0460">Magnesium</keyword>
<sequence>MCTRVVGMWRRLAERLGVYRLYEYLLDREVRGGEIPRHVAFILDGNRRWARRRGFPPWMGHRFGAEKVDEVLDWCYDLGVVTVTLYVLSTENLERRSKEELENIFGILREKIDELASSEELHRRQVRVKFIGDIKRLPVDIQEKMRELEERTRSYNKRYLNIAVAYGGRHEILEAVRQIAVEVRSGRLSPEEIDEKLFAKYLYTGDEPHPEPDLVIRTSGEVRISNFLLWQIAYSELVFLDVYWPDFRRIDFLRAIRTYQSRQRRKGA</sequence>
<evidence type="ECO:0000313" key="6">
    <source>
        <dbReference type="Proteomes" id="UP000000641"/>
    </source>
</evidence>
<comment type="similarity">
    <text evidence="4">Belongs to the UPP synthase family.</text>
</comment>
<name>A1RY84_THEPD</name>
<feature type="binding site" evidence="4">
    <location>
        <position position="61"/>
    </location>
    <ligand>
        <name>substrate</name>
    </ligand>
</feature>
<evidence type="ECO:0000256" key="1">
    <source>
        <dbReference type="ARBA" id="ARBA00022679"/>
    </source>
</evidence>
<accession>A1RY84</accession>
<keyword evidence="6" id="KW-1185">Reference proteome</keyword>
<protein>
    <recommendedName>
        <fullName evidence="4">Tritrans,polycis-undecaprenyl-diphosphate synthase (geranylgeranyl-diphosphate specific)</fullName>
        <ecNumber evidence="4">2.5.1.89</ecNumber>
    </recommendedName>
    <alternativeName>
        <fullName evidence="4">Undecaprenyl diphosphate synthase</fullName>
        <shortName evidence="4">UDS</shortName>
    </alternativeName>
    <alternativeName>
        <fullName evidence="4">Undecaprenyl pyrophosphate synthase</fullName>
        <shortName evidence="4">UPP synthase</shortName>
    </alternativeName>
</protein>
<dbReference type="FunFam" id="3.40.1180.10:FF:000003">
    <property type="entry name" value="Isoprenyl transferase 2"/>
    <property type="match status" value="1"/>
</dbReference>
<dbReference type="eggNOG" id="arCOG01532">
    <property type="taxonomic scope" value="Archaea"/>
</dbReference>
<feature type="binding site" evidence="4">
    <location>
        <position position="96"/>
    </location>
    <ligand>
        <name>substrate</name>
    </ligand>
</feature>
<dbReference type="InterPro" id="IPR018520">
    <property type="entry name" value="UPP_synth-like_CS"/>
</dbReference>
<dbReference type="PROSITE" id="PS01066">
    <property type="entry name" value="UPP_SYNTHASE"/>
    <property type="match status" value="1"/>
</dbReference>
<dbReference type="HAMAP" id="MF_01139">
    <property type="entry name" value="ISPT"/>
    <property type="match status" value="1"/>
</dbReference>
<feature type="binding site" evidence="4">
    <location>
        <begin position="89"/>
        <end position="91"/>
    </location>
    <ligand>
        <name>substrate</name>
    </ligand>
</feature>
<dbReference type="CDD" id="cd00475">
    <property type="entry name" value="Cis_IPPS"/>
    <property type="match status" value="1"/>
</dbReference>
<proteinExistence type="inferred from homology"/>
<dbReference type="KEGG" id="tpe:Tpen_0762"/>
<evidence type="ECO:0000256" key="4">
    <source>
        <dbReference type="HAMAP-Rule" id="MF_01139"/>
    </source>
</evidence>